<keyword evidence="2" id="KW-0732">Signal</keyword>
<keyword evidence="1" id="KW-0472">Membrane</keyword>
<name>A0ABW4V393_9MICO</name>
<evidence type="ECO:0000313" key="3">
    <source>
        <dbReference type="EMBL" id="MFD2024712.1"/>
    </source>
</evidence>
<keyword evidence="1" id="KW-0812">Transmembrane</keyword>
<reference evidence="4" key="1">
    <citation type="journal article" date="2019" name="Int. J. Syst. Evol. Microbiol.">
        <title>The Global Catalogue of Microorganisms (GCM) 10K type strain sequencing project: providing services to taxonomists for standard genome sequencing and annotation.</title>
        <authorList>
            <consortium name="The Broad Institute Genomics Platform"/>
            <consortium name="The Broad Institute Genome Sequencing Center for Infectious Disease"/>
            <person name="Wu L."/>
            <person name="Ma J."/>
        </authorList>
    </citation>
    <scope>NUCLEOTIDE SEQUENCE [LARGE SCALE GENOMIC DNA]</scope>
    <source>
        <strain evidence="4">CCM 7043</strain>
    </source>
</reference>
<organism evidence="3 4">
    <name type="scientific">Promicromonospora aerolata</name>
    <dbReference type="NCBI Taxonomy" id="195749"/>
    <lineage>
        <taxon>Bacteria</taxon>
        <taxon>Bacillati</taxon>
        <taxon>Actinomycetota</taxon>
        <taxon>Actinomycetes</taxon>
        <taxon>Micrococcales</taxon>
        <taxon>Promicromonosporaceae</taxon>
        <taxon>Promicromonospora</taxon>
    </lineage>
</organism>
<sequence>MLTICVAVVVAAFPAYATFEHIQDRLILADRGVQVNAWVVDYDHVRRGWDTVVVRPDEPPYFEATLNRWPGDIAFNSRIDVVYDARDPGRIVAVDEPLIDSQVLVFAGLDLFALLMLFRGLVAICELFRRRARARRPEGVVLQDDPPAGPRPHLLSGWQTSQIVLLLVIAPVLGTAISGLLAASAISEAAALRTSGVSERAVVVKSIWEGAGRLDVRFPIQDGTRRSAEVTVRGGGYYEGDTVEVVYEPADPANARLTGPDSGDYPPWVHAGVSIAFSATAAVTVPTAIGALGRRRPR</sequence>
<feature type="chain" id="PRO_5046951791" evidence="2">
    <location>
        <begin position="18"/>
        <end position="298"/>
    </location>
</feature>
<dbReference type="Proteomes" id="UP001597338">
    <property type="component" value="Unassembled WGS sequence"/>
</dbReference>
<keyword evidence="4" id="KW-1185">Reference proteome</keyword>
<comment type="caution">
    <text evidence="3">The sequence shown here is derived from an EMBL/GenBank/DDBJ whole genome shotgun (WGS) entry which is preliminary data.</text>
</comment>
<feature type="transmembrane region" description="Helical" evidence="1">
    <location>
        <begin position="163"/>
        <end position="186"/>
    </location>
</feature>
<protein>
    <submittedName>
        <fullName evidence="3">DUF3592 domain-containing protein</fullName>
    </submittedName>
</protein>
<dbReference type="EMBL" id="JBHUHF010000001">
    <property type="protein sequence ID" value="MFD2024712.1"/>
    <property type="molecule type" value="Genomic_DNA"/>
</dbReference>
<dbReference type="RefSeq" id="WP_377196642.1">
    <property type="nucleotide sequence ID" value="NZ_JBHUHF010000001.1"/>
</dbReference>
<feature type="transmembrane region" description="Helical" evidence="1">
    <location>
        <begin position="268"/>
        <end position="292"/>
    </location>
</feature>
<evidence type="ECO:0000256" key="2">
    <source>
        <dbReference type="SAM" id="SignalP"/>
    </source>
</evidence>
<accession>A0ABW4V393</accession>
<evidence type="ECO:0000313" key="4">
    <source>
        <dbReference type="Proteomes" id="UP001597338"/>
    </source>
</evidence>
<keyword evidence="1" id="KW-1133">Transmembrane helix</keyword>
<feature type="transmembrane region" description="Helical" evidence="1">
    <location>
        <begin position="103"/>
        <end position="128"/>
    </location>
</feature>
<evidence type="ECO:0000256" key="1">
    <source>
        <dbReference type="SAM" id="Phobius"/>
    </source>
</evidence>
<proteinExistence type="predicted"/>
<gene>
    <name evidence="3" type="ORF">ACFSL2_04235</name>
</gene>
<feature type="signal peptide" evidence="2">
    <location>
        <begin position="1"/>
        <end position="17"/>
    </location>
</feature>